<dbReference type="PANTHER" id="PTHR24421:SF37">
    <property type="entry name" value="SENSOR HISTIDINE KINASE NARS"/>
    <property type="match status" value="1"/>
</dbReference>
<dbReference type="PANTHER" id="PTHR24421">
    <property type="entry name" value="NITRATE/NITRITE SENSOR PROTEIN NARX-RELATED"/>
    <property type="match status" value="1"/>
</dbReference>
<protein>
    <recommendedName>
        <fullName evidence="9">Histidine kinase domain-containing protein</fullName>
    </recommendedName>
</protein>
<gene>
    <name evidence="10" type="ORF">DSM112329_04147</name>
</gene>
<dbReference type="CDD" id="cd16917">
    <property type="entry name" value="HATPase_UhpB-NarQ-NarX-like"/>
    <property type="match status" value="1"/>
</dbReference>
<name>A0AAU7B067_9ACTN</name>
<evidence type="ECO:0000256" key="7">
    <source>
        <dbReference type="ARBA" id="ARBA00023012"/>
    </source>
</evidence>
<dbReference type="InterPro" id="IPR019278">
    <property type="entry name" value="DICT_dom"/>
</dbReference>
<dbReference type="InterPro" id="IPR003594">
    <property type="entry name" value="HATPase_dom"/>
</dbReference>
<evidence type="ECO:0000256" key="2">
    <source>
        <dbReference type="ARBA" id="ARBA00022475"/>
    </source>
</evidence>
<keyword evidence="7" id="KW-0902">Two-component regulatory system</keyword>
<feature type="domain" description="Histidine kinase" evidence="9">
    <location>
        <begin position="337"/>
        <end position="426"/>
    </location>
</feature>
<dbReference type="PROSITE" id="PS50109">
    <property type="entry name" value="HIS_KIN"/>
    <property type="match status" value="1"/>
</dbReference>
<evidence type="ECO:0000256" key="5">
    <source>
        <dbReference type="ARBA" id="ARBA00022777"/>
    </source>
</evidence>
<dbReference type="AlphaFoldDB" id="A0AAU7B067"/>
<dbReference type="KEGG" id="parq:DSM112329_04147"/>
<dbReference type="InterPro" id="IPR050482">
    <property type="entry name" value="Sensor_HK_TwoCompSys"/>
</dbReference>
<dbReference type="InterPro" id="IPR005467">
    <property type="entry name" value="His_kinase_dom"/>
</dbReference>
<dbReference type="SUPFAM" id="SSF55874">
    <property type="entry name" value="ATPase domain of HSP90 chaperone/DNA topoisomerase II/histidine kinase"/>
    <property type="match status" value="1"/>
</dbReference>
<keyword evidence="2" id="KW-1003">Cell membrane</keyword>
<dbReference type="Pfam" id="PF02518">
    <property type="entry name" value="HATPase_c"/>
    <property type="match status" value="1"/>
</dbReference>
<evidence type="ECO:0000259" key="9">
    <source>
        <dbReference type="PROSITE" id="PS50109"/>
    </source>
</evidence>
<dbReference type="InterPro" id="IPR036890">
    <property type="entry name" value="HATPase_C_sf"/>
</dbReference>
<evidence type="ECO:0000256" key="4">
    <source>
        <dbReference type="ARBA" id="ARBA00022692"/>
    </source>
</evidence>
<keyword evidence="5" id="KW-0418">Kinase</keyword>
<evidence type="ECO:0000256" key="1">
    <source>
        <dbReference type="ARBA" id="ARBA00004651"/>
    </source>
</evidence>
<evidence type="ECO:0000256" key="6">
    <source>
        <dbReference type="ARBA" id="ARBA00022989"/>
    </source>
</evidence>
<dbReference type="GO" id="GO:0016301">
    <property type="term" value="F:kinase activity"/>
    <property type="evidence" value="ECO:0007669"/>
    <property type="project" value="UniProtKB-KW"/>
</dbReference>
<dbReference type="GO" id="GO:0000160">
    <property type="term" value="P:phosphorelay signal transduction system"/>
    <property type="evidence" value="ECO:0007669"/>
    <property type="project" value="UniProtKB-KW"/>
</dbReference>
<dbReference type="Gene3D" id="3.30.565.10">
    <property type="entry name" value="Histidine kinase-like ATPase, C-terminal domain"/>
    <property type="match status" value="1"/>
</dbReference>
<dbReference type="SMART" id="SM00387">
    <property type="entry name" value="HATPase_c"/>
    <property type="match status" value="1"/>
</dbReference>
<dbReference type="GO" id="GO:0005886">
    <property type="term" value="C:plasma membrane"/>
    <property type="evidence" value="ECO:0007669"/>
    <property type="project" value="UniProtKB-SubCell"/>
</dbReference>
<keyword evidence="6" id="KW-1133">Transmembrane helix</keyword>
<dbReference type="EMBL" id="CP114014">
    <property type="protein sequence ID" value="XAY07266.1"/>
    <property type="molecule type" value="Genomic_DNA"/>
</dbReference>
<evidence type="ECO:0000313" key="10">
    <source>
        <dbReference type="EMBL" id="XAY07266.1"/>
    </source>
</evidence>
<dbReference type="Pfam" id="PF10069">
    <property type="entry name" value="DICT"/>
    <property type="match status" value="1"/>
</dbReference>
<sequence length="428" mass="45713">MTPDRDLGGTLHATLCALRPHVPRTVVSKSAMSIASHLIEDLVDTAGAGTVLVSCFQLQRHWMVEHERYDALAAVPGVTVVPVFLPVATMVAAGGAALLPQDPMIDEWFVIALGPTLSVTLAGLDLQDAASDVPESMRTFEAVLTTDADVTRAAVRYVTDVLDDRIPPGAAEMLRHAAAAPPLSTVHHLTVQADHLLAGMFDRIERLRRQERAAHQTSMRLHQEALIAADRERQRLAEALHDESLQLLLAASQDLHEVVPRDPEERALASARGLLEQGLGFLREALGTMYVEDRPTDRLEARLDLLARTLGERGGFDVRLDVDPRAAGAADDAVCALVRELLTNAAKHARAGTVTVLVLRQAEALLVDVADDGVGADPDRLASARAEGHIGLTLAQERVTAAAGSWQLTTAPGAGLRVRATIPVAATG</sequence>
<keyword evidence="3" id="KW-0808">Transferase</keyword>
<proteinExistence type="predicted"/>
<evidence type="ECO:0000256" key="8">
    <source>
        <dbReference type="ARBA" id="ARBA00023136"/>
    </source>
</evidence>
<accession>A0AAU7B067</accession>
<organism evidence="10">
    <name type="scientific">Paraconexibacter sp. AEG42_29</name>
    <dbReference type="NCBI Taxonomy" id="2997339"/>
    <lineage>
        <taxon>Bacteria</taxon>
        <taxon>Bacillati</taxon>
        <taxon>Actinomycetota</taxon>
        <taxon>Thermoleophilia</taxon>
        <taxon>Solirubrobacterales</taxon>
        <taxon>Paraconexibacteraceae</taxon>
        <taxon>Paraconexibacter</taxon>
    </lineage>
</organism>
<reference evidence="10" key="1">
    <citation type="submission" date="2022-12" db="EMBL/GenBank/DDBJ databases">
        <title>Paraconexibacter alkalitolerans sp. nov. and Baekduia alba sp. nov., isolated from soil and emended description of the genera Paraconexibacter (Chun et al., 2020) and Baekduia (An et al., 2020).</title>
        <authorList>
            <person name="Vieira S."/>
            <person name="Huber K.J."/>
            <person name="Geppert A."/>
            <person name="Wolf J."/>
            <person name="Neumann-Schaal M."/>
            <person name="Muesken M."/>
            <person name="Overmann J."/>
        </authorList>
    </citation>
    <scope>NUCLEOTIDE SEQUENCE</scope>
    <source>
        <strain evidence="10">AEG42_29</strain>
    </source>
</reference>
<keyword evidence="8" id="KW-0472">Membrane</keyword>
<evidence type="ECO:0000256" key="3">
    <source>
        <dbReference type="ARBA" id="ARBA00022679"/>
    </source>
</evidence>
<keyword evidence="4" id="KW-0812">Transmembrane</keyword>
<comment type="subcellular location">
    <subcellularLocation>
        <location evidence="1">Cell membrane</location>
        <topology evidence="1">Multi-pass membrane protein</topology>
    </subcellularLocation>
</comment>